<organism evidence="1 2">
    <name type="scientific">Xaviernesmea rhizosphaerae</name>
    <dbReference type="NCBI Taxonomy" id="1672749"/>
    <lineage>
        <taxon>Bacteria</taxon>
        <taxon>Pseudomonadati</taxon>
        <taxon>Pseudomonadota</taxon>
        <taxon>Alphaproteobacteria</taxon>
        <taxon>Hyphomicrobiales</taxon>
        <taxon>Rhizobiaceae</taxon>
        <taxon>Rhizobium/Agrobacterium group</taxon>
        <taxon>Xaviernesmea</taxon>
    </lineage>
</organism>
<keyword evidence="2" id="KW-1185">Reference proteome</keyword>
<accession>A0ABX3PBM7</accession>
<reference evidence="1 2" key="1">
    <citation type="journal article" date="2017" name="Antonie Van Leeuwenhoek">
        <title>Rhizobium rhizosphaerae sp. nov., a novel species isolated from rice rhizosphere.</title>
        <authorList>
            <person name="Zhao J.J."/>
            <person name="Zhang J."/>
            <person name="Zhang R.J."/>
            <person name="Zhang C.W."/>
            <person name="Yin H.Q."/>
            <person name="Zhang X.X."/>
        </authorList>
    </citation>
    <scope>NUCLEOTIDE SEQUENCE [LARGE SCALE GENOMIC DNA]</scope>
    <source>
        <strain evidence="1 2">RD15</strain>
    </source>
</reference>
<gene>
    <name evidence="1" type="ORF">BTR14_16065</name>
</gene>
<proteinExistence type="predicted"/>
<dbReference type="RefSeq" id="WP_081176876.1">
    <property type="nucleotide sequence ID" value="NZ_MSPX01000014.1"/>
</dbReference>
<evidence type="ECO:0008006" key="3">
    <source>
        <dbReference type="Google" id="ProtNLM"/>
    </source>
</evidence>
<protein>
    <recommendedName>
        <fullName evidence="3">Phage-related protein</fullName>
    </recommendedName>
</protein>
<evidence type="ECO:0000313" key="2">
    <source>
        <dbReference type="Proteomes" id="UP000192652"/>
    </source>
</evidence>
<dbReference type="InterPro" id="IPR009241">
    <property type="entry name" value="HigB-like"/>
</dbReference>
<dbReference type="Pfam" id="PF05973">
    <property type="entry name" value="Gp49"/>
    <property type="match status" value="1"/>
</dbReference>
<evidence type="ECO:0000313" key="1">
    <source>
        <dbReference type="EMBL" id="OQP85407.1"/>
    </source>
</evidence>
<name>A0ABX3PBM7_9HYPH</name>
<dbReference type="Proteomes" id="UP000192652">
    <property type="component" value="Unassembled WGS sequence"/>
</dbReference>
<sequence>MLWTVETLDIVDAEIEALPSQLRARLVRLMETVERVGLETLREPHVKHLEGKLWELGVTASEGIARGMYVTMTGRRVIILHVFVKKSQKTPKAALTLARARMKQVIEWQSSPTLRKE</sequence>
<comment type="caution">
    <text evidence="1">The sequence shown here is derived from an EMBL/GenBank/DDBJ whole genome shotgun (WGS) entry which is preliminary data.</text>
</comment>
<dbReference type="EMBL" id="MSPX01000014">
    <property type="protein sequence ID" value="OQP85407.1"/>
    <property type="molecule type" value="Genomic_DNA"/>
</dbReference>